<name>A0ABV9HLF9_9MICO</name>
<dbReference type="EMBL" id="JBHSFI010000008">
    <property type="protein sequence ID" value="MFC4631079.1"/>
    <property type="molecule type" value="Genomic_DNA"/>
</dbReference>
<keyword evidence="3" id="KW-1185">Reference proteome</keyword>
<dbReference type="Gene3D" id="2.60.40.2700">
    <property type="match status" value="3"/>
</dbReference>
<keyword evidence="1" id="KW-0732">Signal</keyword>
<gene>
    <name evidence="2" type="ORF">ACFO6V_22715</name>
</gene>
<evidence type="ECO:0000313" key="3">
    <source>
        <dbReference type="Proteomes" id="UP001596011"/>
    </source>
</evidence>
<accession>A0ABV9HLF9</accession>
<reference evidence="3" key="1">
    <citation type="journal article" date="2019" name="Int. J. Syst. Evol. Microbiol.">
        <title>The Global Catalogue of Microorganisms (GCM) 10K type strain sequencing project: providing services to taxonomists for standard genome sequencing and annotation.</title>
        <authorList>
            <consortium name="The Broad Institute Genomics Platform"/>
            <consortium name="The Broad Institute Genome Sequencing Center for Infectious Disease"/>
            <person name="Wu L."/>
            <person name="Ma J."/>
        </authorList>
    </citation>
    <scope>NUCLEOTIDE SEQUENCE [LARGE SCALE GENOMIC DNA]</scope>
    <source>
        <strain evidence="3">CCUG 42722</strain>
    </source>
</reference>
<evidence type="ECO:0008006" key="4">
    <source>
        <dbReference type="Google" id="ProtNLM"/>
    </source>
</evidence>
<sequence>MHPRVRRLSRVLASAAALTLLVTPAVAVAAPDGNADGGGPTTAATATREISDVPLESSTPRINPTNTDWVRVGGTLKAHAGTWTSGTTFTYQWYADDVPISGATGFVFSPTAAQVRKRLTVRLDGSREGYTSVSRTSGPSEPVEYGRFSQAPPRILGVATPGATLTVFRPTAVPEPDSVEYRWWLDGERIRGATRTTLTVRPEWRGHLLSVRMYLTKPGFLGRLVPPSAEVRVGGAYSRSPNPAISGTVRVGSTLTAIRGTWSPTPTSFSFQWYADGRPLSGATTSKYTLKGTDYKKKITVIARAYRAGWGTAVRRSAATAEVLASAVRWQADDLGEPIYVGEEPTGVVPTTYIAQAGPASECAWARLRRDGTELAQDVGSGQRMFTVLPIDYTVYTNHQCGVWIKYYPGMVRTSHSTAAHGVYVLGDHLEPGTYSTTGPVVAGEACTYILYEGFYGEPAVVGRGVVTEPTSIRLSGSGHLSGFATAGCSWQWID</sequence>
<organism evidence="2 3">
    <name type="scientific">Promicromonospora alba</name>
    <dbReference type="NCBI Taxonomy" id="1616110"/>
    <lineage>
        <taxon>Bacteria</taxon>
        <taxon>Bacillati</taxon>
        <taxon>Actinomycetota</taxon>
        <taxon>Actinomycetes</taxon>
        <taxon>Micrococcales</taxon>
        <taxon>Promicromonosporaceae</taxon>
        <taxon>Promicromonospora</taxon>
    </lineage>
</organism>
<comment type="caution">
    <text evidence="2">The sequence shown here is derived from an EMBL/GenBank/DDBJ whole genome shotgun (WGS) entry which is preliminary data.</text>
</comment>
<dbReference type="RefSeq" id="WP_377139799.1">
    <property type="nucleotide sequence ID" value="NZ_JBHSFI010000008.1"/>
</dbReference>
<evidence type="ECO:0000256" key="1">
    <source>
        <dbReference type="SAM" id="SignalP"/>
    </source>
</evidence>
<feature type="signal peptide" evidence="1">
    <location>
        <begin position="1"/>
        <end position="29"/>
    </location>
</feature>
<dbReference type="Proteomes" id="UP001596011">
    <property type="component" value="Unassembled WGS sequence"/>
</dbReference>
<evidence type="ECO:0000313" key="2">
    <source>
        <dbReference type="EMBL" id="MFC4631079.1"/>
    </source>
</evidence>
<proteinExistence type="predicted"/>
<protein>
    <recommendedName>
        <fullName evidence="4">Ig-like domain-containing protein</fullName>
    </recommendedName>
</protein>
<feature type="chain" id="PRO_5046595668" description="Ig-like domain-containing protein" evidence="1">
    <location>
        <begin position="30"/>
        <end position="495"/>
    </location>
</feature>